<dbReference type="InterPro" id="IPR004776">
    <property type="entry name" value="Mem_transp_PIN-like"/>
</dbReference>
<feature type="transmembrane region" description="Helical" evidence="8">
    <location>
        <begin position="211"/>
        <end position="228"/>
    </location>
</feature>
<dbReference type="AlphaFoldDB" id="A0A7C5V036"/>
<dbReference type="Gene3D" id="1.20.1530.20">
    <property type="match status" value="2"/>
</dbReference>
<comment type="subcellular location">
    <subcellularLocation>
        <location evidence="1">Cell membrane</location>
        <topology evidence="1">Multi-pass membrane protein</topology>
    </subcellularLocation>
</comment>
<keyword evidence="4" id="KW-1003">Cell membrane</keyword>
<protein>
    <submittedName>
        <fullName evidence="9">AEC family transporter</fullName>
    </submittedName>
</protein>
<dbReference type="GO" id="GO:0005886">
    <property type="term" value="C:plasma membrane"/>
    <property type="evidence" value="ECO:0007669"/>
    <property type="project" value="UniProtKB-SubCell"/>
</dbReference>
<evidence type="ECO:0000256" key="3">
    <source>
        <dbReference type="ARBA" id="ARBA00022448"/>
    </source>
</evidence>
<keyword evidence="6 8" id="KW-1133">Transmembrane helix</keyword>
<dbReference type="PANTHER" id="PTHR36838">
    <property type="entry name" value="AUXIN EFFLUX CARRIER FAMILY PROTEIN"/>
    <property type="match status" value="1"/>
</dbReference>
<dbReference type="Pfam" id="PF03547">
    <property type="entry name" value="Mem_trans"/>
    <property type="match status" value="2"/>
</dbReference>
<organism evidence="9">
    <name type="scientific">Caldicellulosiruptor owensensis</name>
    <dbReference type="NCBI Taxonomy" id="55205"/>
    <lineage>
        <taxon>Bacteria</taxon>
        <taxon>Bacillati</taxon>
        <taxon>Bacillota</taxon>
        <taxon>Bacillota incertae sedis</taxon>
        <taxon>Caldicellulosiruptorales</taxon>
        <taxon>Caldicellulosiruptoraceae</taxon>
        <taxon>Caldicellulosiruptor</taxon>
    </lineage>
</organism>
<keyword evidence="7 8" id="KW-0472">Membrane</keyword>
<feature type="transmembrane region" description="Helical" evidence="8">
    <location>
        <begin position="235"/>
        <end position="255"/>
    </location>
</feature>
<feature type="transmembrane region" description="Helical" evidence="8">
    <location>
        <begin position="131"/>
        <end position="152"/>
    </location>
</feature>
<name>A0A7C5V036_9FIRM</name>
<evidence type="ECO:0000256" key="6">
    <source>
        <dbReference type="ARBA" id="ARBA00022989"/>
    </source>
</evidence>
<evidence type="ECO:0000256" key="1">
    <source>
        <dbReference type="ARBA" id="ARBA00004651"/>
    </source>
</evidence>
<proteinExistence type="inferred from homology"/>
<feature type="transmembrane region" description="Helical" evidence="8">
    <location>
        <begin position="164"/>
        <end position="185"/>
    </location>
</feature>
<dbReference type="PANTHER" id="PTHR36838:SF1">
    <property type="entry name" value="SLR1864 PROTEIN"/>
    <property type="match status" value="1"/>
</dbReference>
<dbReference type="EMBL" id="DRUZ01000005">
    <property type="protein sequence ID" value="HHS00966.1"/>
    <property type="molecule type" value="Genomic_DNA"/>
</dbReference>
<evidence type="ECO:0000256" key="5">
    <source>
        <dbReference type="ARBA" id="ARBA00022692"/>
    </source>
</evidence>
<comment type="caution">
    <text evidence="9">The sequence shown here is derived from an EMBL/GenBank/DDBJ whole genome shotgun (WGS) entry which is preliminary data.</text>
</comment>
<sequence length="320" mass="36143">MNSEVLILLKNLLFLFAIIFIGFVGTKLNLFSSTVKDSVSELIIKVTAPILLFTTISSQHFSGQTVTDVFTLIISAFIGIMILLLLGYITAYLFRLEKKTFYTHIFCSTFGNTGFLSYPLLYSIFGEKGVFFAASYNIMHDFLAWSLGLSIITRHNHKRIKYGFVNANSIAVLLAFIVYLIKGILPGGIKSSYEKVFLSIYDALNPFGKTTIYLSMFFIGCLLAEVSFKETLKTFSAYAIILFKMILLPLGIMYLTKYLPISNFTRLIIVLQTGMPTAIISSVLSYRYDGDSHYATRTIFITTIFSLITIPLLVFLYYRI</sequence>
<evidence type="ECO:0000256" key="4">
    <source>
        <dbReference type="ARBA" id="ARBA00022475"/>
    </source>
</evidence>
<evidence type="ECO:0000256" key="7">
    <source>
        <dbReference type="ARBA" id="ARBA00023136"/>
    </source>
</evidence>
<dbReference type="InterPro" id="IPR038770">
    <property type="entry name" value="Na+/solute_symporter_sf"/>
</dbReference>
<feature type="transmembrane region" description="Helical" evidence="8">
    <location>
        <begin position="267"/>
        <end position="286"/>
    </location>
</feature>
<reference evidence="9" key="1">
    <citation type="journal article" date="2020" name="mSystems">
        <title>Genome- and Community-Level Interaction Insights into Carbon Utilization and Element Cycling Functions of Hydrothermarchaeota in Hydrothermal Sediment.</title>
        <authorList>
            <person name="Zhou Z."/>
            <person name="Liu Y."/>
            <person name="Xu W."/>
            <person name="Pan J."/>
            <person name="Luo Z.H."/>
            <person name="Li M."/>
        </authorList>
    </citation>
    <scope>NUCLEOTIDE SEQUENCE [LARGE SCALE GENOMIC DNA]</scope>
    <source>
        <strain evidence="9">SpSt-102</strain>
    </source>
</reference>
<feature type="transmembrane region" description="Helical" evidence="8">
    <location>
        <begin position="12"/>
        <end position="30"/>
    </location>
</feature>
<evidence type="ECO:0000256" key="8">
    <source>
        <dbReference type="SAM" id="Phobius"/>
    </source>
</evidence>
<keyword evidence="3" id="KW-0813">Transport</keyword>
<comment type="similarity">
    <text evidence="2">Belongs to the auxin efflux carrier (TC 2.A.69) family.</text>
</comment>
<feature type="transmembrane region" description="Helical" evidence="8">
    <location>
        <begin position="298"/>
        <end position="318"/>
    </location>
</feature>
<keyword evidence="5 8" id="KW-0812">Transmembrane</keyword>
<feature type="transmembrane region" description="Helical" evidence="8">
    <location>
        <begin position="101"/>
        <end position="125"/>
    </location>
</feature>
<evidence type="ECO:0000256" key="2">
    <source>
        <dbReference type="ARBA" id="ARBA00010145"/>
    </source>
</evidence>
<evidence type="ECO:0000313" key="9">
    <source>
        <dbReference type="EMBL" id="HHS00966.1"/>
    </source>
</evidence>
<gene>
    <name evidence="9" type="ORF">ENL71_00170</name>
</gene>
<accession>A0A7C5V036</accession>
<dbReference type="GO" id="GO:0055085">
    <property type="term" value="P:transmembrane transport"/>
    <property type="evidence" value="ECO:0007669"/>
    <property type="project" value="InterPro"/>
</dbReference>
<feature type="transmembrane region" description="Helical" evidence="8">
    <location>
        <begin position="73"/>
        <end position="94"/>
    </location>
</feature>